<dbReference type="AlphaFoldDB" id="A0AA36UJ11"/>
<evidence type="ECO:0000313" key="4">
    <source>
        <dbReference type="Proteomes" id="UP000829455"/>
    </source>
</evidence>
<evidence type="ECO:0000313" key="3">
    <source>
        <dbReference type="Proteomes" id="UP000004982"/>
    </source>
</evidence>
<evidence type="ECO:0000313" key="1">
    <source>
        <dbReference type="EMBL" id="EGQ76770.1"/>
    </source>
</evidence>
<accession>A0AA36UJ11</accession>
<reference evidence="1 3" key="1">
    <citation type="submission" date="2011-05" db="EMBL/GenBank/DDBJ databases">
        <authorList>
            <person name="Muzny D."/>
            <person name="Qin X."/>
            <person name="Deng J."/>
            <person name="Jiang H."/>
            <person name="Liu Y."/>
            <person name="Qu J."/>
            <person name="Song X.-Z."/>
            <person name="Zhang L."/>
            <person name="Thornton R."/>
            <person name="Coyle M."/>
            <person name="Francisco L."/>
            <person name="Jackson L."/>
            <person name="Javaid M."/>
            <person name="Korchina V."/>
            <person name="Kovar C."/>
            <person name="Mata R."/>
            <person name="Mathew T."/>
            <person name="Ngo R."/>
            <person name="Nguyen L."/>
            <person name="Nguyen N."/>
            <person name="Okwuonu G."/>
            <person name="Ongeri F."/>
            <person name="Pham C."/>
            <person name="Simmons D."/>
            <person name="Wilczek-Boney K."/>
            <person name="Hale W."/>
            <person name="Jakkamsetti A."/>
            <person name="Pham P."/>
            <person name="Ruth R."/>
            <person name="San Lucas F."/>
            <person name="Warren J."/>
            <person name="Zhang J."/>
            <person name="Zhao Z."/>
            <person name="Zhou C."/>
            <person name="Zhu D."/>
            <person name="Lee S."/>
            <person name="Bess C."/>
            <person name="Blankenburg K."/>
            <person name="Forbes L."/>
            <person name="Fu Q."/>
            <person name="Gubbala S."/>
            <person name="Hirani K."/>
            <person name="Jayaseelan J.C."/>
            <person name="Lara F."/>
            <person name="Munidasa M."/>
            <person name="Palculict T."/>
            <person name="Patil S."/>
            <person name="Pu L.-L."/>
            <person name="Saada N."/>
            <person name="Tang L."/>
            <person name="Weissenberger G."/>
            <person name="Zhu Y."/>
            <person name="Hemphill L."/>
            <person name="Shang Y."/>
            <person name="Youmans B."/>
            <person name="Ayvaz T."/>
            <person name="Ross M."/>
            <person name="Santibanez J."/>
            <person name="Aqrawi P."/>
            <person name="Gross S."/>
            <person name="Joshi V."/>
            <person name="Fowler G."/>
            <person name="Nazareth L."/>
            <person name="Reid J."/>
            <person name="Worley K."/>
            <person name="Petrosino J."/>
            <person name="Highlander S."/>
            <person name="Gibbs R."/>
        </authorList>
    </citation>
    <scope>NUCLEOTIDE SEQUENCE [LARGE SCALE GENOMIC DNA]</scope>
    <source>
        <strain evidence="1 3">ATCC 33926</strain>
    </source>
</reference>
<dbReference type="Proteomes" id="UP000829455">
    <property type="component" value="Chromosome"/>
</dbReference>
<reference evidence="2 4" key="2">
    <citation type="submission" date="2022-03" db="EMBL/GenBank/DDBJ databases">
        <title>Genome sequencing of Neisseria macacae.</title>
        <authorList>
            <person name="Baek M.-G."/>
        </authorList>
    </citation>
    <scope>NUCLEOTIDE SEQUENCE [LARGE SCALE GENOMIC DNA]</scope>
    <source>
        <strain evidence="2 4">ATCC 33926</strain>
    </source>
</reference>
<dbReference type="EMBL" id="CP094241">
    <property type="protein sequence ID" value="UNV86128.1"/>
    <property type="molecule type" value="Genomic_DNA"/>
</dbReference>
<keyword evidence="4" id="KW-1185">Reference proteome</keyword>
<gene>
    <name evidence="1" type="ORF">HMPREF9418_1641</name>
    <name evidence="2" type="ORF">MON40_06485</name>
</gene>
<dbReference type="EMBL" id="AFQE01000079">
    <property type="protein sequence ID" value="EGQ76770.1"/>
    <property type="molecule type" value="Genomic_DNA"/>
</dbReference>
<evidence type="ECO:0000313" key="2">
    <source>
        <dbReference type="EMBL" id="UNV86128.1"/>
    </source>
</evidence>
<sequence>MKAFPKFDYQGIEYDLTHLTAFSCDYIQPAKSDGTAEKRYRCIIEFSTHCFTRGENKRKGEKLSDIESALHYVTAKETRIFCFERYQVSKMLPQIMREISRNKCYFTSADDKFLTISVTDKNGKKVDYEIYFSLQRAKSPKHDVHIYINSAYIRDGDYKENHGTKVRRKPVGFFVLLHNTLVNKRIKRPK</sequence>
<protein>
    <submittedName>
        <fullName evidence="1">Uncharacterized protein</fullName>
    </submittedName>
</protein>
<dbReference type="RefSeq" id="WP_003778487.1">
    <property type="nucleotide sequence ID" value="NZ_CP094241.1"/>
</dbReference>
<proteinExistence type="predicted"/>
<organism evidence="1 3">
    <name type="scientific">Neisseria macacae ATCC 33926</name>
    <dbReference type="NCBI Taxonomy" id="997348"/>
    <lineage>
        <taxon>Bacteria</taxon>
        <taxon>Pseudomonadati</taxon>
        <taxon>Pseudomonadota</taxon>
        <taxon>Betaproteobacteria</taxon>
        <taxon>Neisseriales</taxon>
        <taxon>Neisseriaceae</taxon>
        <taxon>Neisseria</taxon>
    </lineage>
</organism>
<name>A0AA36UJ11_9NEIS</name>
<dbReference type="Proteomes" id="UP000004982">
    <property type="component" value="Unassembled WGS sequence"/>
</dbReference>